<evidence type="ECO:0000313" key="7">
    <source>
        <dbReference type="Proteomes" id="UP000541610"/>
    </source>
</evidence>
<dbReference type="PANTHER" id="PTHR42679">
    <property type="entry name" value="S-METHYL-5'-THIOADENOSINE PHOSPHORYLASE"/>
    <property type="match status" value="1"/>
</dbReference>
<dbReference type="InterPro" id="IPR000845">
    <property type="entry name" value="Nucleoside_phosphorylase_d"/>
</dbReference>
<dbReference type="InterPro" id="IPR010044">
    <property type="entry name" value="MTAP"/>
</dbReference>
<dbReference type="AlphaFoldDB" id="A0A7J6N7I9"/>
<accession>A0A7J6N7I9</accession>
<organism evidence="6 7">
    <name type="scientific">Perkinsus olseni</name>
    <name type="common">Perkinsus atlanticus</name>
    <dbReference type="NCBI Taxonomy" id="32597"/>
    <lineage>
        <taxon>Eukaryota</taxon>
        <taxon>Sar</taxon>
        <taxon>Alveolata</taxon>
        <taxon>Perkinsozoa</taxon>
        <taxon>Perkinsea</taxon>
        <taxon>Perkinsida</taxon>
        <taxon>Perkinsidae</taxon>
        <taxon>Perkinsus</taxon>
    </lineage>
</organism>
<comment type="caution">
    <text evidence="6">The sequence shown here is derived from an EMBL/GenBank/DDBJ whole genome shotgun (WGS) entry which is preliminary data.</text>
</comment>
<dbReference type="EMBL" id="JABANP010000735">
    <property type="protein sequence ID" value="KAF4679440.1"/>
    <property type="molecule type" value="Genomic_DNA"/>
</dbReference>
<keyword evidence="2" id="KW-0808">Transferase</keyword>
<feature type="compositionally biased region" description="Pro residues" evidence="4">
    <location>
        <begin position="47"/>
        <end position="57"/>
    </location>
</feature>
<evidence type="ECO:0000313" key="6">
    <source>
        <dbReference type="EMBL" id="KAF4679440.1"/>
    </source>
</evidence>
<feature type="compositionally biased region" description="Basic residues" evidence="4">
    <location>
        <begin position="1"/>
        <end position="13"/>
    </location>
</feature>
<dbReference type="OrthoDB" id="406941at2759"/>
<keyword evidence="1" id="KW-0328">Glycosyltransferase</keyword>
<evidence type="ECO:0000259" key="5">
    <source>
        <dbReference type="Pfam" id="PF01048"/>
    </source>
</evidence>
<dbReference type="InterPro" id="IPR035994">
    <property type="entry name" value="Nucleoside_phosphorylase_sf"/>
</dbReference>
<protein>
    <recommendedName>
        <fullName evidence="5">Nucleoside phosphorylase domain-containing protein</fullName>
    </recommendedName>
</protein>
<dbReference type="GO" id="GO:0017061">
    <property type="term" value="F:S-methyl-5-thioadenosine phosphorylase activity"/>
    <property type="evidence" value="ECO:0007669"/>
    <property type="project" value="InterPro"/>
</dbReference>
<dbReference type="GO" id="GO:0006166">
    <property type="term" value="P:purine ribonucleoside salvage"/>
    <property type="evidence" value="ECO:0007669"/>
    <property type="project" value="UniProtKB-KW"/>
</dbReference>
<evidence type="ECO:0000256" key="2">
    <source>
        <dbReference type="ARBA" id="ARBA00022679"/>
    </source>
</evidence>
<dbReference type="Gene3D" id="3.40.50.1580">
    <property type="entry name" value="Nucleoside phosphorylase domain"/>
    <property type="match status" value="1"/>
</dbReference>
<dbReference type="Pfam" id="PF01048">
    <property type="entry name" value="PNP_UDP_1"/>
    <property type="match status" value="1"/>
</dbReference>
<evidence type="ECO:0000256" key="3">
    <source>
        <dbReference type="ARBA" id="ARBA00022726"/>
    </source>
</evidence>
<name>A0A7J6N7I9_PEROL</name>
<feature type="region of interest" description="Disordered" evidence="4">
    <location>
        <begin position="1"/>
        <end position="165"/>
    </location>
</feature>
<dbReference type="GO" id="GO:0005829">
    <property type="term" value="C:cytosol"/>
    <property type="evidence" value="ECO:0007669"/>
    <property type="project" value="TreeGrafter"/>
</dbReference>
<sequence>MSSRPRSHPRRSMSIHDEGGGEDDVVPTELSPAKERDKSFELSSPPSHSPPPRPPSPQELVLGPKAAPPESAEENDLEISTASAWWSGDDKNMSSSTSPETLPEEDEGSGDRFFTGTPHDGHSDISWVETSSESSVSPGQVRDPALITNSGPRTPSPTNKGGWLSSWLGRSRTVDEPTHMTLCVFFVARHHSSSEGYTPPHEVPYRAIMWAMAHELLCDKIIALASVGSIRPDLFKIGDIAIPTDFIDFAYQRGTMTFWGNSDVGPFSGEKGRIHYTPCDHDDLLWRKKVAATLFPFKEGPHTVCLRDVSDTEPEIVYAQANGPRFESRAEVRMLQGHGHLVGMTCASEWTLAGELGVPYAIVAMVDNLGNGLDSGIDGNFMTEYQKHRNEHFHTTAAILDQIGRKARELLF</sequence>
<feature type="compositionally biased region" description="Polar residues" evidence="4">
    <location>
        <begin position="147"/>
        <end position="159"/>
    </location>
</feature>
<dbReference type="SUPFAM" id="SSF53167">
    <property type="entry name" value="Purine and uridine phosphorylases"/>
    <property type="match status" value="1"/>
</dbReference>
<feature type="compositionally biased region" description="Low complexity" evidence="4">
    <location>
        <begin position="124"/>
        <end position="137"/>
    </location>
</feature>
<reference evidence="6 7" key="1">
    <citation type="submission" date="2020-04" db="EMBL/GenBank/DDBJ databases">
        <title>Perkinsus olseni comparative genomics.</title>
        <authorList>
            <person name="Bogema D.R."/>
        </authorList>
    </citation>
    <scope>NUCLEOTIDE SEQUENCE [LARGE SCALE GENOMIC DNA]</scope>
    <source>
        <strain evidence="6">00978-12</strain>
    </source>
</reference>
<dbReference type="Proteomes" id="UP000541610">
    <property type="component" value="Unassembled WGS sequence"/>
</dbReference>
<keyword evidence="3" id="KW-0660">Purine salvage</keyword>
<dbReference type="GO" id="GO:0019509">
    <property type="term" value="P:L-methionine salvage from methylthioadenosine"/>
    <property type="evidence" value="ECO:0007669"/>
    <property type="project" value="TreeGrafter"/>
</dbReference>
<evidence type="ECO:0000256" key="4">
    <source>
        <dbReference type="SAM" id="MobiDB-lite"/>
    </source>
</evidence>
<evidence type="ECO:0000256" key="1">
    <source>
        <dbReference type="ARBA" id="ARBA00022676"/>
    </source>
</evidence>
<dbReference type="PANTHER" id="PTHR42679:SF2">
    <property type="entry name" value="S-METHYL-5'-THIOADENOSINE PHOSPHORYLASE"/>
    <property type="match status" value="1"/>
</dbReference>
<feature type="domain" description="Nucleoside phosphorylase" evidence="5">
    <location>
        <begin position="198"/>
        <end position="375"/>
    </location>
</feature>
<proteinExistence type="predicted"/>
<gene>
    <name evidence="6" type="ORF">FOZ60_015053</name>
</gene>